<reference evidence="3 4" key="1">
    <citation type="submission" date="2015-12" db="EMBL/GenBank/DDBJ databases">
        <title>Draft genome sequence of Acidibacillus ferrooxidans ITV001, isolated from a chalcopyrite acid mine drainage site in Brazil.</title>
        <authorList>
            <person name="Dall'Agnol H."/>
            <person name="Nancucheo I."/>
            <person name="Johnson B."/>
            <person name="Oliveira R."/>
            <person name="Leite L."/>
            <person name="Pylro V."/>
            <person name="Nunes G.L."/>
            <person name="Tzotzos G."/>
            <person name="Fernandes G.R."/>
            <person name="Dutra J."/>
            <person name="Orellana S.C."/>
            <person name="Oliveira G."/>
        </authorList>
    </citation>
    <scope>NUCLEOTIDE SEQUENCE [LARGE SCALE GENOMIC DNA]</scope>
    <source>
        <strain evidence="4">ITV01</strain>
    </source>
</reference>
<dbReference type="Gene3D" id="3.40.50.720">
    <property type="entry name" value="NAD(P)-binding Rossmann-like Domain"/>
    <property type="match status" value="1"/>
</dbReference>
<dbReference type="AlphaFoldDB" id="A0A101XNZ9"/>
<dbReference type="GO" id="GO:0016779">
    <property type="term" value="F:nucleotidyltransferase activity"/>
    <property type="evidence" value="ECO:0007669"/>
    <property type="project" value="TreeGrafter"/>
</dbReference>
<evidence type="ECO:0000313" key="3">
    <source>
        <dbReference type="EMBL" id="KUO94918.1"/>
    </source>
</evidence>
<dbReference type="OrthoDB" id="9804286at2"/>
<dbReference type="SUPFAM" id="SSF69572">
    <property type="entry name" value="Activating enzymes of the ubiquitin-like proteins"/>
    <property type="match status" value="1"/>
</dbReference>
<dbReference type="RefSeq" id="WP_067719111.1">
    <property type="nucleotide sequence ID" value="NZ_LPVJ01000066.1"/>
</dbReference>
<sequence>MTNSFPYCGFRFPIIAAEYELIKVNATDILFNGIYGRHVRIKNIHPVVRSVVHLCDGTQSTEDIVSKTTELHKVSPDSVINILMQLYKKGVIKDNFEHEMPEWMSESDMDRYKTLLYWFDGFCEEGETPYEFMGKLKHKRVGIIGVGGTGSLISMMLAATGIGYLRLVDGDVVERSNLVRQIFYSESSVGSMKVDVLGECVRGLNPSVALQLIPKFITSCDELPSLIRDLDFVFLQADEPRFVLNRWVNKACVEYGVPYINSFANLIGPIFVPGKSPCFACVEQHIKSTFPTEYYDSVILGLQSSRPRKYPSIASGITLTAHYQFNDAIAYLTGIFPPITANGAIKLSLQSPFGEIEEIARNDDCPVCGETYVV</sequence>
<keyword evidence="1" id="KW-0812">Transmembrane</keyword>
<keyword evidence="4" id="KW-1185">Reference proteome</keyword>
<evidence type="ECO:0000256" key="1">
    <source>
        <dbReference type="SAM" id="Phobius"/>
    </source>
</evidence>
<organism evidence="3 4">
    <name type="scientific">Ferroacidibacillus organovorans</name>
    <dbReference type="NCBI Taxonomy" id="1765683"/>
    <lineage>
        <taxon>Bacteria</taxon>
        <taxon>Bacillati</taxon>
        <taxon>Bacillota</taxon>
        <taxon>Bacilli</taxon>
        <taxon>Bacillales</taxon>
        <taxon>Alicyclobacillaceae</taxon>
        <taxon>Ferroacidibacillus</taxon>
    </lineage>
</organism>
<dbReference type="GO" id="GO:0008641">
    <property type="term" value="F:ubiquitin-like modifier activating enzyme activity"/>
    <property type="evidence" value="ECO:0007669"/>
    <property type="project" value="InterPro"/>
</dbReference>
<name>A0A101XNZ9_9BACL</name>
<dbReference type="InterPro" id="IPR035985">
    <property type="entry name" value="Ubiquitin-activating_enz"/>
</dbReference>
<dbReference type="Proteomes" id="UP000053557">
    <property type="component" value="Unassembled WGS sequence"/>
</dbReference>
<dbReference type="GO" id="GO:0004792">
    <property type="term" value="F:thiosulfate-cyanide sulfurtransferase activity"/>
    <property type="evidence" value="ECO:0007669"/>
    <property type="project" value="TreeGrafter"/>
</dbReference>
<dbReference type="GO" id="GO:0005737">
    <property type="term" value="C:cytoplasm"/>
    <property type="evidence" value="ECO:0007669"/>
    <property type="project" value="TreeGrafter"/>
</dbReference>
<protein>
    <recommendedName>
        <fullName evidence="2">THIF-type NAD/FAD binding fold domain-containing protein</fullName>
    </recommendedName>
</protein>
<dbReference type="InterPro" id="IPR045886">
    <property type="entry name" value="ThiF/MoeB/HesA"/>
</dbReference>
<proteinExistence type="predicted"/>
<comment type="caution">
    <text evidence="3">The sequence shown here is derived from an EMBL/GenBank/DDBJ whole genome shotgun (WGS) entry which is preliminary data.</text>
</comment>
<dbReference type="EMBL" id="LPVJ01000066">
    <property type="protein sequence ID" value="KUO94918.1"/>
    <property type="molecule type" value="Genomic_DNA"/>
</dbReference>
<dbReference type="Pfam" id="PF00899">
    <property type="entry name" value="ThiF"/>
    <property type="match status" value="1"/>
</dbReference>
<keyword evidence="1" id="KW-0472">Membrane</keyword>
<dbReference type="PANTHER" id="PTHR10953">
    <property type="entry name" value="UBIQUITIN-ACTIVATING ENZYME E1"/>
    <property type="match status" value="1"/>
</dbReference>
<keyword evidence="1" id="KW-1133">Transmembrane helix</keyword>
<evidence type="ECO:0000259" key="2">
    <source>
        <dbReference type="Pfam" id="PF00899"/>
    </source>
</evidence>
<feature type="domain" description="THIF-type NAD/FAD binding fold" evidence="2">
    <location>
        <begin position="130"/>
        <end position="367"/>
    </location>
</feature>
<evidence type="ECO:0000313" key="4">
    <source>
        <dbReference type="Proteomes" id="UP000053557"/>
    </source>
</evidence>
<feature type="transmembrane region" description="Helical" evidence="1">
    <location>
        <begin position="141"/>
        <end position="165"/>
    </location>
</feature>
<accession>A0A101XNZ9</accession>
<gene>
    <name evidence="3" type="ORF">ATW55_15455</name>
</gene>
<dbReference type="InterPro" id="IPR000594">
    <property type="entry name" value="ThiF_NAD_FAD-bd"/>
</dbReference>
<dbReference type="PANTHER" id="PTHR10953:SF102">
    <property type="entry name" value="ADENYLYLTRANSFERASE AND SULFURTRANSFERASE MOCS3"/>
    <property type="match status" value="1"/>
</dbReference>